<sequence length="271" mass="28799">MRKRIFTRKRVLVAAGLLLVAVLGTIGTAGHLAFLRSPEHTPAEACGGTTARPAVVGAGASMTQGTLGGDWVGALRGRPEFGGYEFVNAGHNGDTAADLLARLDTDVVACHPAAVLVLVGTNDARDGTPLERYRADLTAITERLRSATTARIALLSLPPLGEDLSTEINHKLSGYNTVIKETATRAGVDYVPVHERMLGLLGPESTRQPYDFSFPLALTAATRHYVLGQSWDEVARSGGRALLVDHIHLNDRGAALLTDLAANWLTTITHP</sequence>
<organism evidence="2 3">
    <name type="scientific">Amycolatopsis albispora</name>
    <dbReference type="NCBI Taxonomy" id="1804986"/>
    <lineage>
        <taxon>Bacteria</taxon>
        <taxon>Bacillati</taxon>
        <taxon>Actinomycetota</taxon>
        <taxon>Actinomycetes</taxon>
        <taxon>Pseudonocardiales</taxon>
        <taxon>Pseudonocardiaceae</taxon>
        <taxon>Amycolatopsis</taxon>
    </lineage>
</organism>
<evidence type="ECO:0000259" key="1">
    <source>
        <dbReference type="Pfam" id="PF13472"/>
    </source>
</evidence>
<dbReference type="Gene3D" id="3.40.50.1110">
    <property type="entry name" value="SGNH hydrolase"/>
    <property type="match status" value="1"/>
</dbReference>
<dbReference type="Proteomes" id="UP000250434">
    <property type="component" value="Chromosome"/>
</dbReference>
<gene>
    <name evidence="2" type="ORF">A4R43_12845</name>
</gene>
<feature type="domain" description="SGNH hydrolase-type esterase" evidence="1">
    <location>
        <begin position="59"/>
        <end position="255"/>
    </location>
</feature>
<dbReference type="SUPFAM" id="SSF52266">
    <property type="entry name" value="SGNH hydrolase"/>
    <property type="match status" value="1"/>
</dbReference>
<dbReference type="EMBL" id="CP015163">
    <property type="protein sequence ID" value="AXB43329.1"/>
    <property type="molecule type" value="Genomic_DNA"/>
</dbReference>
<reference evidence="2 3" key="1">
    <citation type="submission" date="2016-04" db="EMBL/GenBank/DDBJ databases">
        <title>Complete genome sequence and analysis of deep-sea sediment isolate, Amycolatopsis sp. WP1.</title>
        <authorList>
            <person name="Wang H."/>
            <person name="Chen S."/>
            <person name="Wu Q."/>
        </authorList>
    </citation>
    <scope>NUCLEOTIDE SEQUENCE [LARGE SCALE GENOMIC DNA]</scope>
    <source>
        <strain evidence="2 3">WP1</strain>
    </source>
</reference>
<dbReference type="InterPro" id="IPR013830">
    <property type="entry name" value="SGNH_hydro"/>
</dbReference>
<proteinExistence type="predicted"/>
<dbReference type="RefSeq" id="WP_113692573.1">
    <property type="nucleotide sequence ID" value="NZ_CP015163.1"/>
</dbReference>
<dbReference type="AlphaFoldDB" id="A0A344L5K5"/>
<accession>A0A344L5K5</accession>
<dbReference type="KEGG" id="aab:A4R43_12845"/>
<dbReference type="PANTHER" id="PTHR30383:SF5">
    <property type="entry name" value="SGNH HYDROLASE-TYPE ESTERASE DOMAIN-CONTAINING PROTEIN"/>
    <property type="match status" value="1"/>
</dbReference>
<dbReference type="Pfam" id="PF13472">
    <property type="entry name" value="Lipase_GDSL_2"/>
    <property type="match status" value="1"/>
</dbReference>
<name>A0A344L5K5_9PSEU</name>
<dbReference type="OrthoDB" id="9794725at2"/>
<evidence type="ECO:0000313" key="2">
    <source>
        <dbReference type="EMBL" id="AXB43329.1"/>
    </source>
</evidence>
<dbReference type="InterPro" id="IPR036514">
    <property type="entry name" value="SGNH_hydro_sf"/>
</dbReference>
<dbReference type="PANTHER" id="PTHR30383">
    <property type="entry name" value="THIOESTERASE 1/PROTEASE 1/LYSOPHOSPHOLIPASE L1"/>
    <property type="match status" value="1"/>
</dbReference>
<evidence type="ECO:0000313" key="3">
    <source>
        <dbReference type="Proteomes" id="UP000250434"/>
    </source>
</evidence>
<dbReference type="GO" id="GO:0004622">
    <property type="term" value="F:phosphatidylcholine lysophospholipase activity"/>
    <property type="evidence" value="ECO:0007669"/>
    <property type="project" value="TreeGrafter"/>
</dbReference>
<keyword evidence="3" id="KW-1185">Reference proteome</keyword>
<protein>
    <recommendedName>
        <fullName evidence="1">SGNH hydrolase-type esterase domain-containing protein</fullName>
    </recommendedName>
</protein>
<dbReference type="InterPro" id="IPR051532">
    <property type="entry name" value="Ester_Hydrolysis_Enzymes"/>
</dbReference>